<evidence type="ECO:0000313" key="3">
    <source>
        <dbReference type="Proteomes" id="UP001430356"/>
    </source>
</evidence>
<protein>
    <submittedName>
        <fullName evidence="2">Uncharacterized protein</fullName>
    </submittedName>
</protein>
<feature type="region of interest" description="Disordered" evidence="1">
    <location>
        <begin position="255"/>
        <end position="302"/>
    </location>
</feature>
<feature type="region of interest" description="Disordered" evidence="1">
    <location>
        <begin position="153"/>
        <end position="178"/>
    </location>
</feature>
<dbReference type="EMBL" id="JAECZO010000087">
    <property type="protein sequence ID" value="KAK7196842.1"/>
    <property type="molecule type" value="Genomic_DNA"/>
</dbReference>
<sequence length="405" mass="42143">MQVLSDATPMTDGEVYALLRRRRDERNAARHPPFALQPALADNHQRTSLPASSTTTTTTAAAAAAAAVVPTPVATSVVPSTSSRAASAAMGHNNSSSSRAVPAGAIESAAAAAAAATASVLLSPSSGHLVVLLTEVTTLNYIANNSAFVGESAAAGADHRTRTPRDVYGPPSVHDRHPATATATATAAATSALVDAELVAACTSALAAHRPGTRGHVRATDALLSHWEDVGRAQERRYADGVRRALQQMWRRGLWAPTAGPHPPPAPAPQSSSTTRVKTEPAAAEAEEDISGAQAAAGRSALPPLPLSSRPLLLEPSPLWGPAAERGGGAVVVDSHDHHHHHACRERQQTRWSLLSEAEVMRLVVGRPQCMLDVYRLLDDVDGRLGHNDAAISAFVEAITAVFAD</sequence>
<evidence type="ECO:0000256" key="1">
    <source>
        <dbReference type="SAM" id="MobiDB-lite"/>
    </source>
</evidence>
<name>A0AAW0EUR7_9TRYP</name>
<keyword evidence="3" id="KW-1185">Reference proteome</keyword>
<evidence type="ECO:0000313" key="2">
    <source>
        <dbReference type="EMBL" id="KAK7196842.1"/>
    </source>
</evidence>
<comment type="caution">
    <text evidence="2">The sequence shown here is derived from an EMBL/GenBank/DDBJ whole genome shotgun (WGS) entry which is preliminary data.</text>
</comment>
<organism evidence="2 3">
    <name type="scientific">Novymonas esmeraldas</name>
    <dbReference type="NCBI Taxonomy" id="1808958"/>
    <lineage>
        <taxon>Eukaryota</taxon>
        <taxon>Discoba</taxon>
        <taxon>Euglenozoa</taxon>
        <taxon>Kinetoplastea</taxon>
        <taxon>Metakinetoplastina</taxon>
        <taxon>Trypanosomatida</taxon>
        <taxon>Trypanosomatidae</taxon>
        <taxon>Novymonas</taxon>
    </lineage>
</organism>
<reference evidence="2 3" key="1">
    <citation type="journal article" date="2021" name="MBio">
        <title>A New Model Trypanosomatid, Novymonas esmeraldas: Genomic Perception of Its 'Candidatus Pandoraea novymonadis' Endosymbiont.</title>
        <authorList>
            <person name="Zakharova A."/>
            <person name="Saura A."/>
            <person name="Butenko A."/>
            <person name="Podesvova L."/>
            <person name="Warmusova S."/>
            <person name="Kostygov A.Y."/>
            <person name="Nenarokova A."/>
            <person name="Lukes J."/>
            <person name="Opperdoes F.R."/>
            <person name="Yurchenko V."/>
        </authorList>
    </citation>
    <scope>NUCLEOTIDE SEQUENCE [LARGE SCALE GENOMIC DNA]</scope>
    <source>
        <strain evidence="2 3">E262AT.01</strain>
    </source>
</reference>
<accession>A0AAW0EUR7</accession>
<gene>
    <name evidence="2" type="ORF">NESM_000625300</name>
</gene>
<dbReference type="AlphaFoldDB" id="A0AAW0EUR7"/>
<feature type="region of interest" description="Disordered" evidence="1">
    <location>
        <begin position="34"/>
        <end position="54"/>
    </location>
</feature>
<dbReference type="Proteomes" id="UP001430356">
    <property type="component" value="Unassembled WGS sequence"/>
</dbReference>
<proteinExistence type="predicted"/>